<gene>
    <name evidence="2" type="ORF">GCM10009798_40170</name>
</gene>
<dbReference type="SUPFAM" id="SSF55136">
    <property type="entry name" value="Probable bacterial effector-binding domain"/>
    <property type="match status" value="1"/>
</dbReference>
<dbReference type="InterPro" id="IPR010499">
    <property type="entry name" value="AraC_E-bd"/>
</dbReference>
<evidence type="ECO:0000259" key="1">
    <source>
        <dbReference type="SMART" id="SM00871"/>
    </source>
</evidence>
<reference evidence="2 3" key="1">
    <citation type="journal article" date="2019" name="Int. J. Syst. Evol. Microbiol.">
        <title>The Global Catalogue of Microorganisms (GCM) 10K type strain sequencing project: providing services to taxonomists for standard genome sequencing and annotation.</title>
        <authorList>
            <consortium name="The Broad Institute Genomics Platform"/>
            <consortium name="The Broad Institute Genome Sequencing Center for Infectious Disease"/>
            <person name="Wu L."/>
            <person name="Ma J."/>
        </authorList>
    </citation>
    <scope>NUCLEOTIDE SEQUENCE [LARGE SCALE GENOMIC DNA]</scope>
    <source>
        <strain evidence="2 3">JCM 15309</strain>
    </source>
</reference>
<dbReference type="RefSeq" id="WP_344047993.1">
    <property type="nucleotide sequence ID" value="NZ_BAAAPB010000005.1"/>
</dbReference>
<sequence>MTHLVDIVTVPEAVAAVVRFHVAAEELPHIGERMGEAFGAVMAQLGAAQLTPVGPAFSSYRPVADGFDVAAGFRVPPASTVPPGLERLELEGSETAHTTHVGPYETLSSAYDDLVAQAGAAGRSVRTGGPMWEEYWSAPDAPADERRTEIYWPLEPLA</sequence>
<dbReference type="InterPro" id="IPR011256">
    <property type="entry name" value="Reg_factor_effector_dom_sf"/>
</dbReference>
<protein>
    <recommendedName>
        <fullName evidence="1">AraC effector-binding domain-containing protein</fullName>
    </recommendedName>
</protein>
<organism evidence="2 3">
    <name type="scientific">Nocardioides panacihumi</name>
    <dbReference type="NCBI Taxonomy" id="400774"/>
    <lineage>
        <taxon>Bacteria</taxon>
        <taxon>Bacillati</taxon>
        <taxon>Actinomycetota</taxon>
        <taxon>Actinomycetes</taxon>
        <taxon>Propionibacteriales</taxon>
        <taxon>Nocardioidaceae</taxon>
        <taxon>Nocardioides</taxon>
    </lineage>
</organism>
<dbReference type="Proteomes" id="UP001500571">
    <property type="component" value="Unassembled WGS sequence"/>
</dbReference>
<dbReference type="Pfam" id="PF06445">
    <property type="entry name" value="GyrI-like"/>
    <property type="match status" value="1"/>
</dbReference>
<comment type="caution">
    <text evidence="2">The sequence shown here is derived from an EMBL/GenBank/DDBJ whole genome shotgun (WGS) entry which is preliminary data.</text>
</comment>
<dbReference type="SMART" id="SM00871">
    <property type="entry name" value="AraC_E_bind"/>
    <property type="match status" value="1"/>
</dbReference>
<evidence type="ECO:0000313" key="3">
    <source>
        <dbReference type="Proteomes" id="UP001500571"/>
    </source>
</evidence>
<name>A0ABN2RTZ7_9ACTN</name>
<evidence type="ECO:0000313" key="2">
    <source>
        <dbReference type="EMBL" id="GAA1974896.1"/>
    </source>
</evidence>
<keyword evidence="3" id="KW-1185">Reference proteome</keyword>
<proteinExistence type="predicted"/>
<dbReference type="EMBL" id="BAAAPB010000005">
    <property type="protein sequence ID" value="GAA1974896.1"/>
    <property type="molecule type" value="Genomic_DNA"/>
</dbReference>
<feature type="domain" description="AraC effector-binding" evidence="1">
    <location>
        <begin position="3"/>
        <end position="155"/>
    </location>
</feature>
<dbReference type="InterPro" id="IPR029442">
    <property type="entry name" value="GyrI-like"/>
</dbReference>
<accession>A0ABN2RTZ7</accession>
<dbReference type="Gene3D" id="3.20.80.10">
    <property type="entry name" value="Regulatory factor, effector binding domain"/>
    <property type="match status" value="1"/>
</dbReference>